<accession>A0A842HVQ9</accession>
<gene>
    <name evidence="2" type="ORF">H6P80_03000</name>
</gene>
<keyword evidence="1" id="KW-0238">DNA-binding</keyword>
<evidence type="ECO:0000256" key="1">
    <source>
        <dbReference type="ARBA" id="ARBA00023125"/>
    </source>
</evidence>
<dbReference type="InterPro" id="IPR000944">
    <property type="entry name" value="Tscrpt_reg_Rrf2"/>
</dbReference>
<protein>
    <submittedName>
        <fullName evidence="2">Rrf2 family transcriptional regulator</fullName>
    </submittedName>
</protein>
<reference evidence="2 3" key="1">
    <citation type="submission" date="2020-08" db="EMBL/GenBank/DDBJ databases">
        <title>Draft genome sequence of Parasphingopyxis sp. GrpM-11.</title>
        <authorList>
            <person name="Oh J."/>
            <person name="Roh D.-H."/>
        </authorList>
    </citation>
    <scope>NUCLEOTIDE SEQUENCE [LARGE SCALE GENOMIC DNA]</scope>
    <source>
        <strain evidence="2 3">GrpM-11</strain>
    </source>
</reference>
<sequence length="147" mass="15642">MQLNLHTDYGLRILMALAASGERMSVDSIARRYGVSRNHMAKIAQRLQALGLVAATRGRAGGLELARPAKDINIGAAVRALENLDGFVQCLKPDGPGGCAIDGVCGLKGALVSALEAFLAQLDRFTLADLVRDRRKFMDRLALPAAA</sequence>
<dbReference type="Gene3D" id="1.10.10.10">
    <property type="entry name" value="Winged helix-like DNA-binding domain superfamily/Winged helix DNA-binding domain"/>
    <property type="match status" value="1"/>
</dbReference>
<dbReference type="GO" id="GO:0003677">
    <property type="term" value="F:DNA binding"/>
    <property type="evidence" value="ECO:0007669"/>
    <property type="project" value="UniProtKB-KW"/>
</dbReference>
<dbReference type="NCBIfam" id="TIGR00738">
    <property type="entry name" value="rrf2_super"/>
    <property type="match status" value="1"/>
</dbReference>
<dbReference type="PANTHER" id="PTHR33221">
    <property type="entry name" value="WINGED HELIX-TURN-HELIX TRANSCRIPTIONAL REGULATOR, RRF2 FAMILY"/>
    <property type="match status" value="1"/>
</dbReference>
<dbReference type="GO" id="GO:0003700">
    <property type="term" value="F:DNA-binding transcription factor activity"/>
    <property type="evidence" value="ECO:0007669"/>
    <property type="project" value="TreeGrafter"/>
</dbReference>
<dbReference type="GO" id="GO:0005829">
    <property type="term" value="C:cytosol"/>
    <property type="evidence" value="ECO:0007669"/>
    <property type="project" value="TreeGrafter"/>
</dbReference>
<dbReference type="SUPFAM" id="SSF46785">
    <property type="entry name" value="Winged helix' DNA-binding domain"/>
    <property type="match status" value="1"/>
</dbReference>
<dbReference type="PANTHER" id="PTHR33221:SF4">
    <property type="entry name" value="HTH-TYPE TRANSCRIPTIONAL REPRESSOR NSRR"/>
    <property type="match status" value="1"/>
</dbReference>
<evidence type="ECO:0000313" key="3">
    <source>
        <dbReference type="Proteomes" id="UP000564378"/>
    </source>
</evidence>
<name>A0A842HVQ9_9SPHN</name>
<dbReference type="EMBL" id="JACJVJ010000001">
    <property type="protein sequence ID" value="MBC2776583.1"/>
    <property type="molecule type" value="Genomic_DNA"/>
</dbReference>
<dbReference type="InterPro" id="IPR036390">
    <property type="entry name" value="WH_DNA-bd_sf"/>
</dbReference>
<dbReference type="Proteomes" id="UP000564378">
    <property type="component" value="Unassembled WGS sequence"/>
</dbReference>
<evidence type="ECO:0000313" key="2">
    <source>
        <dbReference type="EMBL" id="MBC2776583.1"/>
    </source>
</evidence>
<dbReference type="Pfam" id="PF02082">
    <property type="entry name" value="Rrf2"/>
    <property type="match status" value="1"/>
</dbReference>
<dbReference type="RefSeq" id="WP_185799855.1">
    <property type="nucleotide sequence ID" value="NZ_JACJVJ010000001.1"/>
</dbReference>
<dbReference type="AlphaFoldDB" id="A0A842HVQ9"/>
<keyword evidence="3" id="KW-1185">Reference proteome</keyword>
<organism evidence="2 3">
    <name type="scientific">Parasphingopyxis marina</name>
    <dbReference type="NCBI Taxonomy" id="2761622"/>
    <lineage>
        <taxon>Bacteria</taxon>
        <taxon>Pseudomonadati</taxon>
        <taxon>Pseudomonadota</taxon>
        <taxon>Alphaproteobacteria</taxon>
        <taxon>Sphingomonadales</taxon>
        <taxon>Sphingomonadaceae</taxon>
        <taxon>Parasphingopyxis</taxon>
    </lineage>
</organism>
<comment type="caution">
    <text evidence="2">The sequence shown here is derived from an EMBL/GenBank/DDBJ whole genome shotgun (WGS) entry which is preliminary data.</text>
</comment>
<dbReference type="InterPro" id="IPR036388">
    <property type="entry name" value="WH-like_DNA-bd_sf"/>
</dbReference>
<dbReference type="PROSITE" id="PS51197">
    <property type="entry name" value="HTH_RRF2_2"/>
    <property type="match status" value="1"/>
</dbReference>
<proteinExistence type="predicted"/>